<proteinExistence type="predicted"/>
<name>A0ABN8YXA8_RANTA</name>
<evidence type="ECO:0000256" key="1">
    <source>
        <dbReference type="SAM" id="SignalP"/>
    </source>
</evidence>
<feature type="signal peptide" evidence="1">
    <location>
        <begin position="1"/>
        <end position="33"/>
    </location>
</feature>
<keyword evidence="3" id="KW-1185">Reference proteome</keyword>
<evidence type="ECO:0000313" key="3">
    <source>
        <dbReference type="Proteomes" id="UP001176941"/>
    </source>
</evidence>
<feature type="chain" id="PRO_5045201697" evidence="1">
    <location>
        <begin position="34"/>
        <end position="109"/>
    </location>
</feature>
<dbReference type="EMBL" id="OX459961">
    <property type="protein sequence ID" value="CAI9165785.1"/>
    <property type="molecule type" value="Genomic_DNA"/>
</dbReference>
<evidence type="ECO:0000313" key="2">
    <source>
        <dbReference type="EMBL" id="CAI9165785.1"/>
    </source>
</evidence>
<accession>A0ABN8YXA8</accession>
<dbReference type="Proteomes" id="UP001176941">
    <property type="component" value="Chromosome 25"/>
</dbReference>
<protein>
    <submittedName>
        <fullName evidence="2">Uncharacterized protein</fullName>
    </submittedName>
</protein>
<keyword evidence="1" id="KW-0732">Signal</keyword>
<sequence>MSSFTVLQMSSCIFSLKLLQVSLATGACPPAEADLRVLCAAGPVGAAAPGAADGTRCTAHTSLSRTPWVSGQLSTWCGECSPAGLAMEENAAQEGTLASGLCPVDLHQP</sequence>
<organism evidence="2 3">
    <name type="scientific">Rangifer tarandus platyrhynchus</name>
    <name type="common">Svalbard reindeer</name>
    <dbReference type="NCBI Taxonomy" id="3082113"/>
    <lineage>
        <taxon>Eukaryota</taxon>
        <taxon>Metazoa</taxon>
        <taxon>Chordata</taxon>
        <taxon>Craniata</taxon>
        <taxon>Vertebrata</taxon>
        <taxon>Euteleostomi</taxon>
        <taxon>Mammalia</taxon>
        <taxon>Eutheria</taxon>
        <taxon>Laurasiatheria</taxon>
        <taxon>Artiodactyla</taxon>
        <taxon>Ruminantia</taxon>
        <taxon>Pecora</taxon>
        <taxon>Cervidae</taxon>
        <taxon>Odocoileinae</taxon>
        <taxon>Rangifer</taxon>
    </lineage>
</organism>
<gene>
    <name evidence="2" type="ORF">MRATA1EN1_LOCUS14747</name>
</gene>
<reference evidence="2" key="1">
    <citation type="submission" date="2023-04" db="EMBL/GenBank/DDBJ databases">
        <authorList>
            <consortium name="ELIXIR-Norway"/>
        </authorList>
    </citation>
    <scope>NUCLEOTIDE SEQUENCE [LARGE SCALE GENOMIC DNA]</scope>
</reference>